<dbReference type="Gene3D" id="1.10.640.10">
    <property type="entry name" value="Haem peroxidase domain superfamily, animal type"/>
    <property type="match status" value="1"/>
</dbReference>
<evidence type="ECO:0000313" key="9">
    <source>
        <dbReference type="EMBL" id="KAG8201538.1"/>
    </source>
</evidence>
<keyword evidence="3" id="KW-0575">Peroxidase</keyword>
<evidence type="ECO:0000256" key="6">
    <source>
        <dbReference type="PIRSR" id="PIRSR619791-2"/>
    </source>
</evidence>
<dbReference type="Pfam" id="PF03098">
    <property type="entry name" value="An_peroxidase"/>
    <property type="match status" value="1"/>
</dbReference>
<gene>
    <name evidence="9" type="ORF">JTE90_011213</name>
</gene>
<evidence type="ECO:0000256" key="1">
    <source>
        <dbReference type="ARBA" id="ARBA00004613"/>
    </source>
</evidence>
<evidence type="ECO:0008006" key="11">
    <source>
        <dbReference type="Google" id="ProtNLM"/>
    </source>
</evidence>
<dbReference type="InterPro" id="IPR037120">
    <property type="entry name" value="Haem_peroxidase_sf_animal"/>
</dbReference>
<evidence type="ECO:0000256" key="3">
    <source>
        <dbReference type="ARBA" id="ARBA00022559"/>
    </source>
</evidence>
<dbReference type="AlphaFoldDB" id="A0AAV6VZH8"/>
<evidence type="ECO:0000256" key="7">
    <source>
        <dbReference type="SAM" id="MobiDB-lite"/>
    </source>
</evidence>
<keyword evidence="4 8" id="KW-0732">Signal</keyword>
<accession>A0AAV6VZH8</accession>
<evidence type="ECO:0000256" key="8">
    <source>
        <dbReference type="SAM" id="SignalP"/>
    </source>
</evidence>
<keyword evidence="10" id="KW-1185">Reference proteome</keyword>
<evidence type="ECO:0000313" key="10">
    <source>
        <dbReference type="Proteomes" id="UP000827092"/>
    </source>
</evidence>
<dbReference type="FunFam" id="1.10.640.10:FF:000003">
    <property type="entry name" value="chorion peroxidase"/>
    <property type="match status" value="1"/>
</dbReference>
<comment type="caution">
    <text evidence="9">The sequence shown here is derived from an EMBL/GenBank/DDBJ whole genome shotgun (WGS) entry which is preliminary data.</text>
</comment>
<dbReference type="PROSITE" id="PS50292">
    <property type="entry name" value="PEROXIDASE_3"/>
    <property type="match status" value="1"/>
</dbReference>
<sequence length="784" mass="87806">MAWRLLFMAACFMSSFTPTEVHHETAPEEVPVVFPAMVEVEVDKCTTYDGGTGTCREAGLCVFRFESVRDLEQSACTRKRGKVGVCCPGKPPPSRTGSITPESPFAMPDITSTDLDYAGQEGRSIVQRMDQLEMELQRRDLVVKKGSPEYYWGAQFEEDKSKVWELGRNGLTGVEATLKLVQTFQLSSAQSKEGLRRYSLSNTVIADTCPKSPPCPIAKYRTSDGSCNNLGYPEWGSAMHTYARVLPPRYADGINEPRSSYDGGPLPSAREVSQRALSAEDRPSRKVTVAFTQWAQFLAYDLSLTGVSRAQSGDGIVCCHPDIQKNPRLMHPACMPIFVPDNDPYFREFGTYCMHFVRSIASPRSDCTFGPREQLNQVTAYIDGSSIYGSSEKRTQALRSFEGGKLKWSVSRGEELLPWNSSVTCSSKDTPCFASGDHRSNQNVLLSLMHGLMLREHNRLADRLQKSNTGWNDEILFKEARRLLCAEIQHITYSEFLPLLLGSRVMSSYGLTPKLSGFTFDYDSELNAAIINSFAAAANRFGHTMVQNDVEMLSVKGVLRSFKDKLSFDPSLLYKSGSFDALTRGMTGQPAQAFDRNVSPKLTNQLFNDSGPGLDLIALNIQRGRDHGIPGYNEWREYCGLSRLRNFEDLALVMDPQTARNFGRLYRNVDDVDLYPAGIAENPLPDAILGPTFACIIAEQFRRLKLGDRFWYENGGMESSFSEVQLQEIRKVTLSRLLCDNTNVEDIQLVAFVKPAEWNPTQSCRDGKIPQMRLDVWKNEPVWS</sequence>
<dbReference type="SUPFAM" id="SSF48113">
    <property type="entry name" value="Heme-dependent peroxidases"/>
    <property type="match status" value="1"/>
</dbReference>
<evidence type="ECO:0000256" key="2">
    <source>
        <dbReference type="ARBA" id="ARBA00022525"/>
    </source>
</evidence>
<organism evidence="9 10">
    <name type="scientific">Oedothorax gibbosus</name>
    <dbReference type="NCBI Taxonomy" id="931172"/>
    <lineage>
        <taxon>Eukaryota</taxon>
        <taxon>Metazoa</taxon>
        <taxon>Ecdysozoa</taxon>
        <taxon>Arthropoda</taxon>
        <taxon>Chelicerata</taxon>
        <taxon>Arachnida</taxon>
        <taxon>Araneae</taxon>
        <taxon>Araneomorphae</taxon>
        <taxon>Entelegynae</taxon>
        <taxon>Araneoidea</taxon>
        <taxon>Linyphiidae</taxon>
        <taxon>Erigoninae</taxon>
        <taxon>Oedothorax</taxon>
    </lineage>
</organism>
<reference evidence="9 10" key="1">
    <citation type="journal article" date="2022" name="Nat. Ecol. Evol.">
        <title>A masculinizing supergene underlies an exaggerated male reproductive morph in a spider.</title>
        <authorList>
            <person name="Hendrickx F."/>
            <person name="De Corte Z."/>
            <person name="Sonet G."/>
            <person name="Van Belleghem S.M."/>
            <person name="Kostlbacher S."/>
            <person name="Vangestel C."/>
        </authorList>
    </citation>
    <scope>NUCLEOTIDE SEQUENCE [LARGE SCALE GENOMIC DNA]</scope>
    <source>
        <strain evidence="9">W744_W776</strain>
    </source>
</reference>
<dbReference type="GO" id="GO:0004601">
    <property type="term" value="F:peroxidase activity"/>
    <property type="evidence" value="ECO:0007669"/>
    <property type="project" value="UniProtKB-KW"/>
</dbReference>
<feature type="region of interest" description="Disordered" evidence="7">
    <location>
        <begin position="254"/>
        <end position="279"/>
    </location>
</feature>
<keyword evidence="6" id="KW-0408">Iron</keyword>
<evidence type="ECO:0000256" key="4">
    <source>
        <dbReference type="ARBA" id="ARBA00022729"/>
    </source>
</evidence>
<dbReference type="InterPro" id="IPR010255">
    <property type="entry name" value="Haem_peroxidase_sf"/>
</dbReference>
<dbReference type="PANTHER" id="PTHR11475">
    <property type="entry name" value="OXIDASE/PEROXIDASE"/>
    <property type="match status" value="1"/>
</dbReference>
<dbReference type="InterPro" id="IPR019791">
    <property type="entry name" value="Haem_peroxidase_animal"/>
</dbReference>
<dbReference type="EMBL" id="JAFNEN010000004">
    <property type="protein sequence ID" value="KAG8201538.1"/>
    <property type="molecule type" value="Genomic_DNA"/>
</dbReference>
<keyword evidence="2" id="KW-0964">Secreted</keyword>
<keyword evidence="5" id="KW-0325">Glycoprotein</keyword>
<dbReference type="CDD" id="cd09823">
    <property type="entry name" value="peroxinectin_like"/>
    <property type="match status" value="1"/>
</dbReference>
<dbReference type="PANTHER" id="PTHR11475:SF4">
    <property type="entry name" value="CHORION PEROXIDASE"/>
    <property type="match status" value="1"/>
</dbReference>
<dbReference type="Proteomes" id="UP000827092">
    <property type="component" value="Unassembled WGS sequence"/>
</dbReference>
<proteinExistence type="predicted"/>
<feature type="signal peptide" evidence="8">
    <location>
        <begin position="1"/>
        <end position="21"/>
    </location>
</feature>
<dbReference type="GO" id="GO:0005576">
    <property type="term" value="C:extracellular region"/>
    <property type="evidence" value="ECO:0007669"/>
    <property type="project" value="UniProtKB-SubCell"/>
</dbReference>
<dbReference type="GO" id="GO:0020037">
    <property type="term" value="F:heme binding"/>
    <property type="evidence" value="ECO:0007669"/>
    <property type="project" value="InterPro"/>
</dbReference>
<name>A0AAV6VZH8_9ARAC</name>
<protein>
    <recommendedName>
        <fullName evidence="11">Peroxinectin</fullName>
    </recommendedName>
</protein>
<keyword evidence="3" id="KW-0560">Oxidoreductase</keyword>
<evidence type="ECO:0000256" key="5">
    <source>
        <dbReference type="ARBA" id="ARBA00023180"/>
    </source>
</evidence>
<dbReference type="GO" id="GO:0006979">
    <property type="term" value="P:response to oxidative stress"/>
    <property type="evidence" value="ECO:0007669"/>
    <property type="project" value="InterPro"/>
</dbReference>
<keyword evidence="6" id="KW-0479">Metal-binding</keyword>
<dbReference type="PRINTS" id="PR00457">
    <property type="entry name" value="ANPEROXIDASE"/>
</dbReference>
<feature type="binding site" description="axial binding residue" evidence="6">
    <location>
        <position position="543"/>
    </location>
    <ligand>
        <name>heme b</name>
        <dbReference type="ChEBI" id="CHEBI:60344"/>
    </ligand>
    <ligandPart>
        <name>Fe</name>
        <dbReference type="ChEBI" id="CHEBI:18248"/>
    </ligandPart>
</feature>
<dbReference type="GO" id="GO:0046872">
    <property type="term" value="F:metal ion binding"/>
    <property type="evidence" value="ECO:0007669"/>
    <property type="project" value="UniProtKB-KW"/>
</dbReference>
<comment type="subcellular location">
    <subcellularLocation>
        <location evidence="1">Secreted</location>
    </subcellularLocation>
</comment>
<keyword evidence="6" id="KW-0349">Heme</keyword>
<feature type="chain" id="PRO_5043910834" description="Peroxinectin" evidence="8">
    <location>
        <begin position="22"/>
        <end position="784"/>
    </location>
</feature>